<keyword evidence="1" id="KW-0479">Metal-binding</keyword>
<evidence type="ECO:0000256" key="4">
    <source>
        <dbReference type="SAM" id="MobiDB-lite"/>
    </source>
</evidence>
<keyword evidence="7" id="KW-1185">Reference proteome</keyword>
<evidence type="ECO:0000256" key="2">
    <source>
        <dbReference type="ARBA" id="ARBA00022771"/>
    </source>
</evidence>
<dbReference type="OrthoDB" id="682018at2759"/>
<dbReference type="PROSITE" id="PS51523">
    <property type="entry name" value="ZF_HD_DIMER"/>
    <property type="match status" value="1"/>
</dbReference>
<feature type="region of interest" description="Disordered" evidence="4">
    <location>
        <begin position="163"/>
        <end position="212"/>
    </location>
</feature>
<reference evidence="7" key="1">
    <citation type="journal article" date="2023" name="Proc. Natl. Acad. Sci. U.S.A.">
        <title>Genomic and structural basis for evolution of tropane alkaloid biosynthesis.</title>
        <authorList>
            <person name="Wanga Y.-J."/>
            <person name="Taina T."/>
            <person name="Yua J.-Y."/>
            <person name="Lia J."/>
            <person name="Xua B."/>
            <person name="Chenc J."/>
            <person name="D'Auriad J.C."/>
            <person name="Huanga J.-P."/>
            <person name="Huanga S.-X."/>
        </authorList>
    </citation>
    <scope>NUCLEOTIDE SEQUENCE [LARGE SCALE GENOMIC DNA]</scope>
    <source>
        <strain evidence="7">cv. KIB-2019</strain>
    </source>
</reference>
<dbReference type="PANTHER" id="PTHR31948:SF148">
    <property type="entry name" value="MINI ZINC FINGER PROTEIN 3"/>
    <property type="match status" value="1"/>
</dbReference>
<feature type="compositionally biased region" description="Polar residues" evidence="4">
    <location>
        <begin position="202"/>
        <end position="212"/>
    </location>
</feature>
<gene>
    <name evidence="6" type="ORF">K7X08_036613</name>
</gene>
<comment type="caution">
    <text evidence="6">The sequence shown here is derived from an EMBL/GenBank/DDBJ whole genome shotgun (WGS) entry which is preliminary data.</text>
</comment>
<dbReference type="Pfam" id="PF04770">
    <property type="entry name" value="ZF-HD_dimer"/>
    <property type="match status" value="1"/>
</dbReference>
<dbReference type="Proteomes" id="UP001152561">
    <property type="component" value="Unassembled WGS sequence"/>
</dbReference>
<dbReference type="GO" id="GO:0005634">
    <property type="term" value="C:nucleus"/>
    <property type="evidence" value="ECO:0007669"/>
    <property type="project" value="TreeGrafter"/>
</dbReference>
<protein>
    <recommendedName>
        <fullName evidence="5">ZF-HD dimerization-type domain-containing protein</fullName>
    </recommendedName>
</protein>
<dbReference type="AlphaFoldDB" id="A0A9Q1L5M0"/>
<accession>A0A9Q1L5M0</accession>
<evidence type="ECO:0000313" key="7">
    <source>
        <dbReference type="Proteomes" id="UP001152561"/>
    </source>
</evidence>
<evidence type="ECO:0000256" key="3">
    <source>
        <dbReference type="ARBA" id="ARBA00022833"/>
    </source>
</evidence>
<name>A0A9Q1L5M0_9SOLA</name>
<dbReference type="GO" id="GO:0008270">
    <property type="term" value="F:zinc ion binding"/>
    <property type="evidence" value="ECO:0007669"/>
    <property type="project" value="UniProtKB-KW"/>
</dbReference>
<keyword evidence="2" id="KW-0863">Zinc-finger</keyword>
<dbReference type="NCBIfam" id="TIGR01566">
    <property type="entry name" value="ZF_HD_prot_N"/>
    <property type="match status" value="1"/>
</dbReference>
<dbReference type="GO" id="GO:0050793">
    <property type="term" value="P:regulation of developmental process"/>
    <property type="evidence" value="ECO:0007669"/>
    <property type="project" value="TreeGrafter"/>
</dbReference>
<evidence type="ECO:0000259" key="5">
    <source>
        <dbReference type="PROSITE" id="PS51523"/>
    </source>
</evidence>
<feature type="domain" description="ZF-HD dimerization-type" evidence="5">
    <location>
        <begin position="48"/>
        <end position="97"/>
    </location>
</feature>
<dbReference type="PANTHER" id="PTHR31948">
    <property type="entry name" value="ZINC-FINGER HOMEODOMAIN PROTEIN 2"/>
    <property type="match status" value="1"/>
</dbReference>
<organism evidence="6 7">
    <name type="scientific">Anisodus acutangulus</name>
    <dbReference type="NCBI Taxonomy" id="402998"/>
    <lineage>
        <taxon>Eukaryota</taxon>
        <taxon>Viridiplantae</taxon>
        <taxon>Streptophyta</taxon>
        <taxon>Embryophyta</taxon>
        <taxon>Tracheophyta</taxon>
        <taxon>Spermatophyta</taxon>
        <taxon>Magnoliopsida</taxon>
        <taxon>eudicotyledons</taxon>
        <taxon>Gunneridae</taxon>
        <taxon>Pentapetalae</taxon>
        <taxon>asterids</taxon>
        <taxon>lamiids</taxon>
        <taxon>Solanales</taxon>
        <taxon>Solanaceae</taxon>
        <taxon>Solanoideae</taxon>
        <taxon>Hyoscyameae</taxon>
        <taxon>Anisodus</taxon>
    </lineage>
</organism>
<evidence type="ECO:0000256" key="1">
    <source>
        <dbReference type="ARBA" id="ARBA00022723"/>
    </source>
</evidence>
<dbReference type="GO" id="GO:0000976">
    <property type="term" value="F:transcription cis-regulatory region binding"/>
    <property type="evidence" value="ECO:0007669"/>
    <property type="project" value="TreeGrafter"/>
</dbReference>
<keyword evidence="3" id="KW-0862">Zinc</keyword>
<sequence length="212" mass="23428">MASNSRSDPTDQMMTRNGEWLNLPRPAQVQTRPIPYLHRPIAIPVTGYGKCLKNHATMLGHYLLDGCLKFVKSGEDGTKGAYVCANCGCLRSFHRMNNLALHQHRGIKFCLFHHCVHPHGGNTSLTPIFHPLTTHQIMPTNSTGELQVLVSTPMLNKKRSPVIEPLQENDPPDSTTPMLPLLPSFSKDEMSPVPVRLPAFSETPSSGSDTNI</sequence>
<dbReference type="EMBL" id="JAJAGQ010000022">
    <property type="protein sequence ID" value="KAJ8529778.1"/>
    <property type="molecule type" value="Genomic_DNA"/>
</dbReference>
<evidence type="ECO:0000313" key="6">
    <source>
        <dbReference type="EMBL" id="KAJ8529778.1"/>
    </source>
</evidence>
<dbReference type="GO" id="GO:0003700">
    <property type="term" value="F:DNA-binding transcription factor activity"/>
    <property type="evidence" value="ECO:0007669"/>
    <property type="project" value="TreeGrafter"/>
</dbReference>
<proteinExistence type="predicted"/>
<dbReference type="InterPro" id="IPR006456">
    <property type="entry name" value="ZF_HD_homeobox_Cys/His_dimer"/>
</dbReference>